<evidence type="ECO:0000313" key="2">
    <source>
        <dbReference type="EMBL" id="QJA63195.1"/>
    </source>
</evidence>
<reference evidence="1" key="1">
    <citation type="submission" date="2020-03" db="EMBL/GenBank/DDBJ databases">
        <title>The deep terrestrial virosphere.</title>
        <authorList>
            <person name="Holmfeldt K."/>
            <person name="Nilsson E."/>
            <person name="Simone D."/>
            <person name="Lopez-Fernandez M."/>
            <person name="Wu X."/>
            <person name="de Brujin I."/>
            <person name="Lundin D."/>
            <person name="Andersson A."/>
            <person name="Bertilsson S."/>
            <person name="Dopson M."/>
        </authorList>
    </citation>
    <scope>NUCLEOTIDE SEQUENCE</scope>
    <source>
        <strain evidence="3">MM415A00210</strain>
        <strain evidence="2">MM415B00644</strain>
        <strain evidence="1">TM448A02292</strain>
        <strain evidence="4">TM448B05000</strain>
    </source>
</reference>
<dbReference type="EMBL" id="MT145120">
    <property type="protein sequence ID" value="QJI03802.1"/>
    <property type="molecule type" value="Genomic_DNA"/>
</dbReference>
<accession>A0A6H1ZWA5</accession>
<dbReference type="EMBL" id="MT141492">
    <property type="protein sequence ID" value="QJA63195.1"/>
    <property type="molecule type" value="Genomic_DNA"/>
</dbReference>
<evidence type="ECO:0000313" key="4">
    <source>
        <dbReference type="EMBL" id="QJI03802.1"/>
    </source>
</evidence>
<organism evidence="1">
    <name type="scientific">viral metagenome</name>
    <dbReference type="NCBI Taxonomy" id="1070528"/>
    <lineage>
        <taxon>unclassified sequences</taxon>
        <taxon>metagenomes</taxon>
        <taxon>organismal metagenomes</taxon>
    </lineage>
</organism>
<sequence>MIKWYEPRKNRRKIIEVVQGYASVSDTGHIHTEIKFGQLVWAMPIIYKENPNPDNFRKVQITYEEIRE</sequence>
<protein>
    <submittedName>
        <fullName evidence="1">Uncharacterized protein</fullName>
    </submittedName>
</protein>
<gene>
    <name evidence="3" type="ORF">MM415A00210_0008</name>
    <name evidence="2" type="ORF">MM415B00644_0020</name>
    <name evidence="1" type="ORF">TM448A02292_0003</name>
    <name evidence="4" type="ORF">TM448B05000_0011</name>
</gene>
<proteinExistence type="predicted"/>
<evidence type="ECO:0000313" key="3">
    <source>
        <dbReference type="EMBL" id="QJA84283.1"/>
    </source>
</evidence>
<evidence type="ECO:0000313" key="1">
    <source>
        <dbReference type="EMBL" id="QJA51759.1"/>
    </source>
</evidence>
<dbReference type="EMBL" id="MT144287">
    <property type="protein sequence ID" value="QJA51759.1"/>
    <property type="molecule type" value="Genomic_DNA"/>
</dbReference>
<dbReference type="EMBL" id="MT142527">
    <property type="protein sequence ID" value="QJA84283.1"/>
    <property type="molecule type" value="Genomic_DNA"/>
</dbReference>
<dbReference type="AlphaFoldDB" id="A0A6H1ZWA5"/>
<name>A0A6H1ZWA5_9ZZZZ</name>